<reference evidence="1 2" key="1">
    <citation type="journal article" date="2021" name="J. Hered.">
        <title>A chromosome-level genome assembly of the parasitoid wasp, Cotesia glomerata (Hymenoptera: Braconidae).</title>
        <authorList>
            <person name="Pinto B.J."/>
            <person name="Weis J.J."/>
            <person name="Gamble T."/>
            <person name="Ode P.J."/>
            <person name="Paul R."/>
            <person name="Zaspel J.M."/>
        </authorList>
    </citation>
    <scope>NUCLEOTIDE SEQUENCE [LARGE SCALE GENOMIC DNA]</scope>
    <source>
        <strain evidence="1">CgM1</strain>
    </source>
</reference>
<dbReference type="AlphaFoldDB" id="A0AAV7HSV7"/>
<evidence type="ECO:0000313" key="1">
    <source>
        <dbReference type="EMBL" id="KAH0547288.1"/>
    </source>
</evidence>
<proteinExistence type="predicted"/>
<dbReference type="EMBL" id="JAHXZJ010002237">
    <property type="protein sequence ID" value="KAH0547288.1"/>
    <property type="molecule type" value="Genomic_DNA"/>
</dbReference>
<name>A0AAV7HSV7_COTGL</name>
<evidence type="ECO:0000313" key="2">
    <source>
        <dbReference type="Proteomes" id="UP000826195"/>
    </source>
</evidence>
<sequence>IWKDFSGDTSQCKIQLVFLKETLEDLDSVEDFKDLDSLEDLKDLNYFIDLR</sequence>
<comment type="caution">
    <text evidence="1">The sequence shown here is derived from an EMBL/GenBank/DDBJ whole genome shotgun (WGS) entry which is preliminary data.</text>
</comment>
<protein>
    <submittedName>
        <fullName evidence="1">Uncharacterized protein</fullName>
    </submittedName>
</protein>
<keyword evidence="2" id="KW-1185">Reference proteome</keyword>
<gene>
    <name evidence="1" type="ORF">KQX54_018400</name>
</gene>
<feature type="non-terminal residue" evidence="1">
    <location>
        <position position="1"/>
    </location>
</feature>
<dbReference type="Proteomes" id="UP000826195">
    <property type="component" value="Unassembled WGS sequence"/>
</dbReference>
<accession>A0AAV7HSV7</accession>
<organism evidence="1 2">
    <name type="scientific">Cotesia glomerata</name>
    <name type="common">Lepidopteran parasitic wasp</name>
    <name type="synonym">Apanteles glomeratus</name>
    <dbReference type="NCBI Taxonomy" id="32391"/>
    <lineage>
        <taxon>Eukaryota</taxon>
        <taxon>Metazoa</taxon>
        <taxon>Ecdysozoa</taxon>
        <taxon>Arthropoda</taxon>
        <taxon>Hexapoda</taxon>
        <taxon>Insecta</taxon>
        <taxon>Pterygota</taxon>
        <taxon>Neoptera</taxon>
        <taxon>Endopterygota</taxon>
        <taxon>Hymenoptera</taxon>
        <taxon>Apocrita</taxon>
        <taxon>Ichneumonoidea</taxon>
        <taxon>Braconidae</taxon>
        <taxon>Microgastrinae</taxon>
        <taxon>Cotesia</taxon>
    </lineage>
</organism>